<dbReference type="InterPro" id="IPR011051">
    <property type="entry name" value="RmlC_Cupin_sf"/>
</dbReference>
<dbReference type="CDD" id="cd02236">
    <property type="entry name" value="cupin_CV2614-like"/>
    <property type="match status" value="1"/>
</dbReference>
<dbReference type="Pfam" id="PF07883">
    <property type="entry name" value="Cupin_2"/>
    <property type="match status" value="1"/>
</dbReference>
<proteinExistence type="predicted"/>
<comment type="caution">
    <text evidence="3">The sequence shown here is derived from an EMBL/GenBank/DDBJ whole genome shotgun (WGS) entry which is preliminary data.</text>
</comment>
<keyword evidence="1" id="KW-0732">Signal</keyword>
<reference evidence="3 4" key="1">
    <citation type="submission" date="2019-02" db="EMBL/GenBank/DDBJ databases">
        <title>Dyella amyloliquefaciens sp. nov., isolated from forest soil.</title>
        <authorList>
            <person name="Gao Z.-H."/>
            <person name="Qiu L.-H."/>
        </authorList>
    </citation>
    <scope>NUCLEOTIDE SEQUENCE [LARGE SCALE GENOMIC DNA]</scope>
    <source>
        <strain evidence="3 4">KACC 12747</strain>
    </source>
</reference>
<gene>
    <name evidence="3" type="ORF">EZM97_35710</name>
</gene>
<keyword evidence="4" id="KW-1185">Reference proteome</keyword>
<dbReference type="SUPFAM" id="SSF51182">
    <property type="entry name" value="RmlC-like cupins"/>
    <property type="match status" value="1"/>
</dbReference>
<dbReference type="Gene3D" id="2.60.120.10">
    <property type="entry name" value="Jelly Rolls"/>
    <property type="match status" value="1"/>
</dbReference>
<feature type="chain" id="PRO_5020510594" evidence="1">
    <location>
        <begin position="23"/>
        <end position="140"/>
    </location>
</feature>
<protein>
    <submittedName>
        <fullName evidence="3">Cupin domain-containing protein</fullName>
    </submittedName>
</protein>
<dbReference type="EMBL" id="SJTG01000008">
    <property type="protein sequence ID" value="TCI05869.1"/>
    <property type="molecule type" value="Genomic_DNA"/>
</dbReference>
<evidence type="ECO:0000313" key="3">
    <source>
        <dbReference type="EMBL" id="TCI05869.1"/>
    </source>
</evidence>
<feature type="domain" description="Cupin type-2" evidence="2">
    <location>
        <begin position="57"/>
        <end position="112"/>
    </location>
</feature>
<dbReference type="RefSeq" id="WP_131152688.1">
    <property type="nucleotide sequence ID" value="NZ_SJTG01000008.1"/>
</dbReference>
<accession>A0A4R0YKP3</accession>
<feature type="signal peptide" evidence="1">
    <location>
        <begin position="1"/>
        <end position="22"/>
    </location>
</feature>
<evidence type="ECO:0000259" key="2">
    <source>
        <dbReference type="Pfam" id="PF07883"/>
    </source>
</evidence>
<dbReference type="Proteomes" id="UP000291822">
    <property type="component" value="Unassembled WGS sequence"/>
</dbReference>
<sequence>MPRLIPTCLPLLFLGATMPLLAGEAVSETLLRSSAAWDGTAYASYPSGSPQVSVLKITLPPHTILPWHRHPVINVAYVTDGSLHVERRDNGQTRVVRAGDVLPELVDVVHRGYTKEQPTSLIVFYAGAEGWPIAVPDAPP</sequence>
<organism evidence="3 4">
    <name type="scientific">Dyella soli</name>
    <dbReference type="NCBI Taxonomy" id="522319"/>
    <lineage>
        <taxon>Bacteria</taxon>
        <taxon>Pseudomonadati</taxon>
        <taxon>Pseudomonadota</taxon>
        <taxon>Gammaproteobacteria</taxon>
        <taxon>Lysobacterales</taxon>
        <taxon>Rhodanobacteraceae</taxon>
        <taxon>Dyella</taxon>
    </lineage>
</organism>
<dbReference type="AlphaFoldDB" id="A0A4R0YKP3"/>
<evidence type="ECO:0000256" key="1">
    <source>
        <dbReference type="SAM" id="SignalP"/>
    </source>
</evidence>
<dbReference type="InterPro" id="IPR013096">
    <property type="entry name" value="Cupin_2"/>
</dbReference>
<dbReference type="InterPro" id="IPR014710">
    <property type="entry name" value="RmlC-like_jellyroll"/>
</dbReference>
<name>A0A4R0YKP3_9GAMM</name>
<evidence type="ECO:0000313" key="4">
    <source>
        <dbReference type="Proteomes" id="UP000291822"/>
    </source>
</evidence>